<dbReference type="InterPro" id="IPR044861">
    <property type="entry name" value="IPNS-like_FE2OG_OXY"/>
</dbReference>
<evidence type="ECO:0000259" key="11">
    <source>
        <dbReference type="PROSITE" id="PS51471"/>
    </source>
</evidence>
<keyword evidence="5 10" id="KW-0408">Iron</keyword>
<comment type="catalytic activity">
    <reaction evidence="7">
        <text>gibberellin A1 + 2-oxoglutarate + O2 = gibberellin A8 + succinate + CO2</text>
        <dbReference type="Rhea" id="RHEA:15005"/>
        <dbReference type="ChEBI" id="CHEBI:15379"/>
        <dbReference type="ChEBI" id="CHEBI:16526"/>
        <dbReference type="ChEBI" id="CHEBI:16810"/>
        <dbReference type="ChEBI" id="CHEBI:30031"/>
        <dbReference type="ChEBI" id="CHEBI:58524"/>
        <dbReference type="ChEBI" id="CHEBI:58594"/>
        <dbReference type="EC" id="1.14.11.13"/>
    </reaction>
</comment>
<dbReference type="Pfam" id="PF03171">
    <property type="entry name" value="2OG-FeII_Oxy"/>
    <property type="match status" value="1"/>
</dbReference>
<keyword evidence="13" id="KW-1185">Reference proteome</keyword>
<dbReference type="Proteomes" id="UP000657918">
    <property type="component" value="Unassembled WGS sequence"/>
</dbReference>
<evidence type="ECO:0000313" key="13">
    <source>
        <dbReference type="Proteomes" id="UP000657918"/>
    </source>
</evidence>
<sequence>MVVPSPTPARTRKTKALGIPTVDLSLDRSNVSELVVRACEEYGFFKVMNHGVGEGVIARLEEEAVHFFSKPASEKQRAGPASPFGYGCKSIGCSGDMGELEYLLLHANPLSVFERSKTISNDPSDFSCVVNDYIQAVRQLACEILDLAAEGLWVSDKSAFSRLIRDVHSDSVLRLNHYPAFEEIMDWDPEPKTIGFGEHSDPQILTILRSNDVGGLQIYLRDGLWVSVPPDPTGFYVIVGDAFQVLTNGRFESVRHRVLAISEKPRMSMMYFGAPPLNAWISPLPQMVLPQNRSLYKPFTWSEFKKAAYSLRLRDTRLDLFKIHATEKFAS</sequence>
<keyword evidence="4 10" id="KW-0560">Oxidoreductase</keyword>
<comment type="similarity">
    <text evidence="8">Belongs to the iron/ascorbate-dependent oxidoreductase family. GA2OX subfamily.</text>
</comment>
<dbReference type="PANTHER" id="PTHR47990">
    <property type="entry name" value="2-OXOGLUTARATE (2OG) AND FE(II)-DEPENDENT OXYGENASE SUPERFAMILY PROTEIN-RELATED"/>
    <property type="match status" value="1"/>
</dbReference>
<evidence type="ECO:0000256" key="2">
    <source>
        <dbReference type="ARBA" id="ARBA00022723"/>
    </source>
</evidence>
<evidence type="ECO:0000256" key="6">
    <source>
        <dbReference type="ARBA" id="ARBA00037909"/>
    </source>
</evidence>
<dbReference type="PROSITE" id="PS51471">
    <property type="entry name" value="FE2OG_OXY"/>
    <property type="match status" value="1"/>
</dbReference>
<accession>A0A835TKN1</accession>
<comment type="pathway">
    <text evidence="1">Hormone biosynthesis.</text>
</comment>
<dbReference type="OrthoDB" id="288590at2759"/>
<comment type="pathway">
    <text evidence="6">Plant hormone biosynthesis; gibberellin biosynthesis.</text>
</comment>
<feature type="domain" description="Fe2OG dioxygenase" evidence="11">
    <location>
        <begin position="168"/>
        <end position="275"/>
    </location>
</feature>
<dbReference type="FunFam" id="2.60.120.330:FF:000025">
    <property type="entry name" value="Gibberellin 2-beta-dioxygenase 2"/>
    <property type="match status" value="1"/>
</dbReference>
<evidence type="ECO:0000256" key="3">
    <source>
        <dbReference type="ARBA" id="ARBA00022964"/>
    </source>
</evidence>
<proteinExistence type="inferred from homology"/>
<evidence type="ECO:0000256" key="8">
    <source>
        <dbReference type="ARBA" id="ARBA00061282"/>
    </source>
</evidence>
<evidence type="ECO:0000313" key="12">
    <source>
        <dbReference type="EMBL" id="KAF9688188.1"/>
    </source>
</evidence>
<evidence type="ECO:0000256" key="9">
    <source>
        <dbReference type="ARBA" id="ARBA00066708"/>
    </source>
</evidence>
<dbReference type="InterPro" id="IPR027443">
    <property type="entry name" value="IPNS-like_sf"/>
</dbReference>
<name>A0A835TKN1_9ROSI</name>
<dbReference type="GO" id="GO:0009685">
    <property type="term" value="P:gibberellin metabolic process"/>
    <property type="evidence" value="ECO:0007669"/>
    <property type="project" value="UniProtKB-ARBA"/>
</dbReference>
<evidence type="ECO:0000256" key="7">
    <source>
        <dbReference type="ARBA" id="ARBA00052204"/>
    </source>
</evidence>
<dbReference type="Gene3D" id="2.60.120.330">
    <property type="entry name" value="B-lactam Antibiotic, Isopenicillin N Synthase, Chain"/>
    <property type="match status" value="1"/>
</dbReference>
<dbReference type="EMBL" id="JADGMS010000002">
    <property type="protein sequence ID" value="KAF9688188.1"/>
    <property type="molecule type" value="Genomic_DNA"/>
</dbReference>
<dbReference type="SUPFAM" id="SSF51197">
    <property type="entry name" value="Clavaminate synthase-like"/>
    <property type="match status" value="1"/>
</dbReference>
<keyword evidence="2 10" id="KW-0479">Metal-binding</keyword>
<dbReference type="PRINTS" id="PR00682">
    <property type="entry name" value="IPNSYNTHASE"/>
</dbReference>
<evidence type="ECO:0000256" key="1">
    <source>
        <dbReference type="ARBA" id="ARBA00004972"/>
    </source>
</evidence>
<dbReference type="InterPro" id="IPR050231">
    <property type="entry name" value="Iron_ascorbate_oxido_reductase"/>
</dbReference>
<dbReference type="AlphaFoldDB" id="A0A835TKN1"/>
<evidence type="ECO:0000256" key="4">
    <source>
        <dbReference type="ARBA" id="ARBA00023002"/>
    </source>
</evidence>
<dbReference type="InterPro" id="IPR026992">
    <property type="entry name" value="DIOX_N"/>
</dbReference>
<evidence type="ECO:0000256" key="10">
    <source>
        <dbReference type="RuleBase" id="RU003682"/>
    </source>
</evidence>
<dbReference type="GO" id="GO:0045543">
    <property type="term" value="F:gibberellin 2-beta-dioxygenase activity"/>
    <property type="evidence" value="ECO:0007669"/>
    <property type="project" value="UniProtKB-EC"/>
</dbReference>
<organism evidence="12 13">
    <name type="scientific">Salix dunnii</name>
    <dbReference type="NCBI Taxonomy" id="1413687"/>
    <lineage>
        <taxon>Eukaryota</taxon>
        <taxon>Viridiplantae</taxon>
        <taxon>Streptophyta</taxon>
        <taxon>Embryophyta</taxon>
        <taxon>Tracheophyta</taxon>
        <taxon>Spermatophyta</taxon>
        <taxon>Magnoliopsida</taxon>
        <taxon>eudicotyledons</taxon>
        <taxon>Gunneridae</taxon>
        <taxon>Pentapetalae</taxon>
        <taxon>rosids</taxon>
        <taxon>fabids</taxon>
        <taxon>Malpighiales</taxon>
        <taxon>Salicaceae</taxon>
        <taxon>Saliceae</taxon>
        <taxon>Salix</taxon>
    </lineage>
</organism>
<dbReference type="EC" id="1.14.11.13" evidence="9"/>
<dbReference type="InterPro" id="IPR005123">
    <property type="entry name" value="Oxoglu/Fe-dep_dioxygenase_dom"/>
</dbReference>
<comment type="caution">
    <text evidence="12">The sequence shown here is derived from an EMBL/GenBank/DDBJ whole genome shotgun (WGS) entry which is preliminary data.</text>
</comment>
<protein>
    <recommendedName>
        <fullName evidence="9">gibberellin 2beta-dioxygenase</fullName>
        <ecNumber evidence="9">1.14.11.13</ecNumber>
    </recommendedName>
</protein>
<gene>
    <name evidence="12" type="ORF">SADUNF_Sadunf02G0171100</name>
</gene>
<reference evidence="12 13" key="1">
    <citation type="submission" date="2020-10" db="EMBL/GenBank/DDBJ databases">
        <title>Plant Genome Project.</title>
        <authorList>
            <person name="Zhang R.-G."/>
        </authorList>
    </citation>
    <scope>NUCLEOTIDE SEQUENCE [LARGE SCALE GENOMIC DNA]</scope>
    <source>
        <strain evidence="12">FAFU-HL-1</strain>
        <tissue evidence="12">Leaf</tissue>
    </source>
</reference>
<dbReference type="GO" id="GO:0046872">
    <property type="term" value="F:metal ion binding"/>
    <property type="evidence" value="ECO:0007669"/>
    <property type="project" value="UniProtKB-KW"/>
</dbReference>
<keyword evidence="3" id="KW-0223">Dioxygenase</keyword>
<dbReference type="Pfam" id="PF14226">
    <property type="entry name" value="DIOX_N"/>
    <property type="match status" value="1"/>
</dbReference>
<evidence type="ECO:0000256" key="5">
    <source>
        <dbReference type="ARBA" id="ARBA00023004"/>
    </source>
</evidence>